<organism evidence="2 3">
    <name type="scientific">Chitinophaga pinensis (strain ATCC 43595 / DSM 2588 / LMG 13176 / NBRC 15968 / NCIMB 11800 / UQM 2034)</name>
    <dbReference type="NCBI Taxonomy" id="485918"/>
    <lineage>
        <taxon>Bacteria</taxon>
        <taxon>Pseudomonadati</taxon>
        <taxon>Bacteroidota</taxon>
        <taxon>Chitinophagia</taxon>
        <taxon>Chitinophagales</taxon>
        <taxon>Chitinophagaceae</taxon>
        <taxon>Chitinophaga</taxon>
    </lineage>
</organism>
<reference evidence="3" key="1">
    <citation type="submission" date="2009-08" db="EMBL/GenBank/DDBJ databases">
        <title>The complete genome of Chitinophaga pinensis DSM 2588.</title>
        <authorList>
            <consortium name="US DOE Joint Genome Institute (JGI-PGF)"/>
            <person name="Lucas S."/>
            <person name="Copeland A."/>
            <person name="Lapidus A."/>
            <person name="Glavina del Rio T."/>
            <person name="Dalin E."/>
            <person name="Tice H."/>
            <person name="Bruce D."/>
            <person name="Goodwin L."/>
            <person name="Pitluck S."/>
            <person name="Kyrpides N."/>
            <person name="Mavromatis K."/>
            <person name="Ivanova N."/>
            <person name="Mikhailova N."/>
            <person name="Sims D."/>
            <person name="Meinche L."/>
            <person name="Brettin T."/>
            <person name="Detter J.C."/>
            <person name="Han C."/>
            <person name="Larimer F."/>
            <person name="Land M."/>
            <person name="Hauser L."/>
            <person name="Markowitz V."/>
            <person name="Cheng J.-F."/>
            <person name="Hugenholtz P."/>
            <person name="Woyke T."/>
            <person name="Wu D."/>
            <person name="Spring S."/>
            <person name="Klenk H.-P."/>
            <person name="Eisen J.A."/>
        </authorList>
    </citation>
    <scope>NUCLEOTIDE SEQUENCE [LARGE SCALE GENOMIC DNA]</scope>
    <source>
        <strain evidence="3">ATCC 43595 / DSM 2588 / LMG 13176 / NBRC 15968 / NCIMB 11800 / UQM 2034</strain>
    </source>
</reference>
<evidence type="ECO:0000313" key="3">
    <source>
        <dbReference type="Proteomes" id="UP000002215"/>
    </source>
</evidence>
<proteinExistence type="predicted"/>
<name>A0A979G5B5_CHIPD</name>
<dbReference type="KEGG" id="cpi:Cpin_3435"/>
<evidence type="ECO:0000313" key="2">
    <source>
        <dbReference type="EMBL" id="ACU60902.1"/>
    </source>
</evidence>
<evidence type="ECO:0000256" key="1">
    <source>
        <dbReference type="SAM" id="SignalP"/>
    </source>
</evidence>
<gene>
    <name evidence="2" type="ordered locus">Cpin_3435</name>
</gene>
<sequence length="743" mass="81752">MKRRLIIVSVFLLSSIIASAQIAFYDAEKLVPFAKISTLDVDQTKAVAAILANYMPKGTPNDAVAIIAAFKANNGFAKGLFNTSVTRGDKAVSMPESVGGDLMSAIGGIDVTKFATGLAEFMINRSKQELTIAFFDRFKEFGKKNPEFGALFPITYNNLSNLLAYQYPEMLPALRSGFFEDIKALTYHLDDLLALPKYQALLKDLPEVAVVVRYIALMHDMESGAKGAATVLENIAAFPEWDQIKNSNKSAGCKNFGAALTLANVFSGSLRAKQTPEDTTSAWVTEKEVNAMLEDETRFKIYLALVLQDTRKKDVVFFNGSDRMPFADMMNKQSDNAIILYTQVKEFITLAKKVDVAFADFKRKESEKVKITNEDHSNYISVAIDVMDYSLGIAKLFDDRIPVDSYTKIATSVNNLYKSIYTKQYSQAMSNAITVLEEIPGLIGTAESDRQLRMTDSLLTVLGAAKKIDRNEISQLKEKHLNLVDSLIEVYRVERVNRAKTSVAGSAELMTIDNVLSSLKRVKTLYAFKKNYSDVLFRIARYGMFMANVVNATSSEEVAKLIESTVLPVGSSSIKKNSAFNISVQGYLGAFLRLEKGKDKTVGGAWNDQFGVTAPIGISLNWGLKNNCGSLGIFAALFDIGAIVDYQLKRDSVPSSGTSDEAVIKKDYSVKLGQIVSPGLYLVYGAFKNIPLSLGIGGQYGPGLGKVNVDNTTVVNSPSWRWNAFLCVDIPFFTLTNNNRSKK</sequence>
<dbReference type="OrthoDB" id="1488584at2"/>
<dbReference type="RefSeq" id="WP_012791078.1">
    <property type="nucleotide sequence ID" value="NC_013132.1"/>
</dbReference>
<feature type="chain" id="PRO_5037998950" evidence="1">
    <location>
        <begin position="21"/>
        <end position="743"/>
    </location>
</feature>
<dbReference type="AlphaFoldDB" id="A0A979G5B5"/>
<reference evidence="2 3" key="2">
    <citation type="journal article" date="2010" name="Stand. Genomic Sci.">
        <title>Complete genome sequence of Chitinophaga pinensis type strain (UQM 2034).</title>
        <authorList>
            <person name="Glavina Del Rio T."/>
            <person name="Abt B."/>
            <person name="Spring S."/>
            <person name="Lapidus A."/>
            <person name="Nolan M."/>
            <person name="Tice H."/>
            <person name="Copeland A."/>
            <person name="Cheng J.F."/>
            <person name="Chen F."/>
            <person name="Bruce D."/>
            <person name="Goodwin L."/>
            <person name="Pitluck S."/>
            <person name="Ivanova N."/>
            <person name="Mavromatis K."/>
            <person name="Mikhailova N."/>
            <person name="Pati A."/>
            <person name="Chen A."/>
            <person name="Palaniappan K."/>
            <person name="Land M."/>
            <person name="Hauser L."/>
            <person name="Chang Y.J."/>
            <person name="Jeffries C.D."/>
            <person name="Chain P."/>
            <person name="Saunders E."/>
            <person name="Detter J.C."/>
            <person name="Brettin T."/>
            <person name="Rohde M."/>
            <person name="Goker M."/>
            <person name="Bristow J."/>
            <person name="Eisen J.A."/>
            <person name="Markowitz V."/>
            <person name="Hugenholtz P."/>
            <person name="Kyrpides N.C."/>
            <person name="Klenk H.P."/>
            <person name="Lucas S."/>
        </authorList>
    </citation>
    <scope>NUCLEOTIDE SEQUENCE [LARGE SCALE GENOMIC DNA]</scope>
    <source>
        <strain evidence="3">ATCC 43595 / DSM 2588 / LMG 13176 / NBRC 15968 / NCIMB 11800 / UQM 2034</strain>
    </source>
</reference>
<accession>A0A979G5B5</accession>
<dbReference type="Proteomes" id="UP000002215">
    <property type="component" value="Chromosome"/>
</dbReference>
<feature type="signal peptide" evidence="1">
    <location>
        <begin position="1"/>
        <end position="20"/>
    </location>
</feature>
<dbReference type="EMBL" id="CP001699">
    <property type="protein sequence ID" value="ACU60902.1"/>
    <property type="molecule type" value="Genomic_DNA"/>
</dbReference>
<keyword evidence="1" id="KW-0732">Signal</keyword>
<protein>
    <submittedName>
        <fullName evidence="2">Uncharacterized protein</fullName>
    </submittedName>
</protein>